<dbReference type="AlphaFoldDB" id="A0AA88AYM1"/>
<feature type="region of interest" description="Disordered" evidence="1">
    <location>
        <begin position="17"/>
        <end position="40"/>
    </location>
</feature>
<sequence>MWETWEIFKGAKRVWTSSMTGDPTERSNSSLAAETRHHVRHPKWLHSTPKQTLNLHEEPKTLQWQE</sequence>
<evidence type="ECO:0000313" key="2">
    <source>
        <dbReference type="EMBL" id="GMN51981.1"/>
    </source>
</evidence>
<protein>
    <submittedName>
        <fullName evidence="2">Uncharacterized protein</fullName>
    </submittedName>
</protein>
<feature type="compositionally biased region" description="Polar residues" evidence="1">
    <location>
        <begin position="17"/>
        <end position="32"/>
    </location>
</feature>
<reference evidence="2" key="1">
    <citation type="submission" date="2023-07" db="EMBL/GenBank/DDBJ databases">
        <title>draft genome sequence of fig (Ficus carica).</title>
        <authorList>
            <person name="Takahashi T."/>
            <person name="Nishimura K."/>
        </authorList>
    </citation>
    <scope>NUCLEOTIDE SEQUENCE</scope>
</reference>
<proteinExistence type="predicted"/>
<keyword evidence="3" id="KW-1185">Reference proteome</keyword>
<evidence type="ECO:0000313" key="3">
    <source>
        <dbReference type="Proteomes" id="UP001187192"/>
    </source>
</evidence>
<dbReference type="EMBL" id="BTGU01000040">
    <property type="protein sequence ID" value="GMN51981.1"/>
    <property type="molecule type" value="Genomic_DNA"/>
</dbReference>
<organism evidence="2 3">
    <name type="scientific">Ficus carica</name>
    <name type="common">Common fig</name>
    <dbReference type="NCBI Taxonomy" id="3494"/>
    <lineage>
        <taxon>Eukaryota</taxon>
        <taxon>Viridiplantae</taxon>
        <taxon>Streptophyta</taxon>
        <taxon>Embryophyta</taxon>
        <taxon>Tracheophyta</taxon>
        <taxon>Spermatophyta</taxon>
        <taxon>Magnoliopsida</taxon>
        <taxon>eudicotyledons</taxon>
        <taxon>Gunneridae</taxon>
        <taxon>Pentapetalae</taxon>
        <taxon>rosids</taxon>
        <taxon>fabids</taxon>
        <taxon>Rosales</taxon>
        <taxon>Moraceae</taxon>
        <taxon>Ficeae</taxon>
        <taxon>Ficus</taxon>
    </lineage>
</organism>
<name>A0AA88AYM1_FICCA</name>
<evidence type="ECO:0000256" key="1">
    <source>
        <dbReference type="SAM" id="MobiDB-lite"/>
    </source>
</evidence>
<dbReference type="Proteomes" id="UP001187192">
    <property type="component" value="Unassembled WGS sequence"/>
</dbReference>
<accession>A0AA88AYM1</accession>
<gene>
    <name evidence="2" type="ORF">TIFTF001_021129</name>
</gene>
<comment type="caution">
    <text evidence="2">The sequence shown here is derived from an EMBL/GenBank/DDBJ whole genome shotgun (WGS) entry which is preliminary data.</text>
</comment>